<evidence type="ECO:0000313" key="3">
    <source>
        <dbReference type="EMBL" id="KDQ11706.1"/>
    </source>
</evidence>
<dbReference type="EMBL" id="KL198056">
    <property type="protein sequence ID" value="KDQ11706.1"/>
    <property type="molecule type" value="Genomic_DNA"/>
</dbReference>
<dbReference type="SUPFAM" id="SSF53335">
    <property type="entry name" value="S-adenosyl-L-methionine-dependent methyltransferases"/>
    <property type="match status" value="1"/>
</dbReference>
<dbReference type="InParanoid" id="A0A067MJF5"/>
<dbReference type="HOGENOM" id="CLU_010595_5_2_1"/>
<dbReference type="Proteomes" id="UP000027195">
    <property type="component" value="Unassembled WGS sequence"/>
</dbReference>
<dbReference type="GO" id="GO:0008168">
    <property type="term" value="F:methyltransferase activity"/>
    <property type="evidence" value="ECO:0007669"/>
    <property type="project" value="TreeGrafter"/>
</dbReference>
<evidence type="ECO:0000256" key="1">
    <source>
        <dbReference type="SAM" id="MobiDB-lite"/>
    </source>
</evidence>
<accession>A0A067MJF5</accession>
<dbReference type="STRING" id="930990.A0A067MJF5"/>
<name>A0A067MJF5_BOTB1</name>
<dbReference type="OrthoDB" id="2013972at2759"/>
<gene>
    <name evidence="3" type="ORF">BOTBODRAFT_35137</name>
</gene>
<organism evidence="3 4">
    <name type="scientific">Botryobasidium botryosum (strain FD-172 SS1)</name>
    <dbReference type="NCBI Taxonomy" id="930990"/>
    <lineage>
        <taxon>Eukaryota</taxon>
        <taxon>Fungi</taxon>
        <taxon>Dikarya</taxon>
        <taxon>Basidiomycota</taxon>
        <taxon>Agaricomycotina</taxon>
        <taxon>Agaricomycetes</taxon>
        <taxon>Cantharellales</taxon>
        <taxon>Botryobasidiaceae</taxon>
        <taxon>Botryobasidium</taxon>
    </lineage>
</organism>
<reference evidence="4" key="1">
    <citation type="journal article" date="2014" name="Proc. Natl. Acad. Sci. U.S.A.">
        <title>Extensive sampling of basidiomycete genomes demonstrates inadequacy of the white-rot/brown-rot paradigm for wood decay fungi.</title>
        <authorList>
            <person name="Riley R."/>
            <person name="Salamov A.A."/>
            <person name="Brown D.W."/>
            <person name="Nagy L.G."/>
            <person name="Floudas D."/>
            <person name="Held B.W."/>
            <person name="Levasseur A."/>
            <person name="Lombard V."/>
            <person name="Morin E."/>
            <person name="Otillar R."/>
            <person name="Lindquist E.A."/>
            <person name="Sun H."/>
            <person name="LaButti K.M."/>
            <person name="Schmutz J."/>
            <person name="Jabbour D."/>
            <person name="Luo H."/>
            <person name="Baker S.E."/>
            <person name="Pisabarro A.G."/>
            <person name="Walton J.D."/>
            <person name="Blanchette R.A."/>
            <person name="Henrissat B."/>
            <person name="Martin F."/>
            <person name="Cullen D."/>
            <person name="Hibbett D.S."/>
            <person name="Grigoriev I.V."/>
        </authorList>
    </citation>
    <scope>NUCLEOTIDE SEQUENCE [LARGE SCALE GENOMIC DNA]</scope>
    <source>
        <strain evidence="4">FD-172 SS1</strain>
    </source>
</reference>
<dbReference type="AlphaFoldDB" id="A0A067MJF5"/>
<feature type="compositionally biased region" description="Pro residues" evidence="1">
    <location>
        <begin position="26"/>
        <end position="41"/>
    </location>
</feature>
<dbReference type="CDD" id="cd02440">
    <property type="entry name" value="AdoMet_MTases"/>
    <property type="match status" value="1"/>
</dbReference>
<protein>
    <recommendedName>
        <fullName evidence="2">Methyltransferase domain-containing protein</fullName>
    </recommendedName>
</protein>
<feature type="compositionally biased region" description="Polar residues" evidence="1">
    <location>
        <begin position="1"/>
        <end position="10"/>
    </location>
</feature>
<evidence type="ECO:0000313" key="4">
    <source>
        <dbReference type="Proteomes" id="UP000027195"/>
    </source>
</evidence>
<dbReference type="Pfam" id="PF13649">
    <property type="entry name" value="Methyltransf_25"/>
    <property type="match status" value="1"/>
</dbReference>
<dbReference type="InterPro" id="IPR041698">
    <property type="entry name" value="Methyltransf_25"/>
</dbReference>
<dbReference type="PANTHER" id="PTHR43591:SF24">
    <property type="entry name" value="2-METHOXY-6-POLYPRENYL-1,4-BENZOQUINOL METHYLASE, MITOCHONDRIAL"/>
    <property type="match status" value="1"/>
</dbReference>
<feature type="domain" description="Methyltransferase" evidence="2">
    <location>
        <begin position="122"/>
        <end position="211"/>
    </location>
</feature>
<keyword evidence="4" id="KW-1185">Reference proteome</keyword>
<sequence length="363" mass="40868">MAGSNQSLSHSLRRIMNNDADDEPPTRPSPSHQPSPAPRTPSPAGSASSTSTVNSEREDEFFRTVHGRRLNSMNMSYMLPADKSEIERLELEHRMIKFVLGGKNYIGPVAEVLAPRNGERRVLDCGTGSGLWAIEMADEFEGVQVIGADLAPLQPREVPPNCTFELFDLDGQRLPYPDDWFDVVHARSVYMGIRQYQRFLHEIARVLRPGGVIILAEVDSAPMVEGKRPILPGPRGGAPGWHMFWDTYRRALTSRDIDITIPTRLRTCLRECAAFENIVAKEALIPIGFWPRDNLTLTIGQLAWMSHDNFLLALRPMFRSSGLSEAMVKKIIEDAQHDLYEPPVRLSCCWHILHAQKAARPRK</sequence>
<proteinExistence type="predicted"/>
<feature type="compositionally biased region" description="Low complexity" evidence="1">
    <location>
        <begin position="42"/>
        <end position="52"/>
    </location>
</feature>
<dbReference type="Gene3D" id="3.40.50.150">
    <property type="entry name" value="Vaccinia Virus protein VP39"/>
    <property type="match status" value="1"/>
</dbReference>
<feature type="region of interest" description="Disordered" evidence="1">
    <location>
        <begin position="1"/>
        <end position="60"/>
    </location>
</feature>
<dbReference type="InterPro" id="IPR029063">
    <property type="entry name" value="SAM-dependent_MTases_sf"/>
</dbReference>
<dbReference type="PANTHER" id="PTHR43591">
    <property type="entry name" value="METHYLTRANSFERASE"/>
    <property type="match status" value="1"/>
</dbReference>
<evidence type="ECO:0000259" key="2">
    <source>
        <dbReference type="Pfam" id="PF13649"/>
    </source>
</evidence>